<dbReference type="AlphaFoldDB" id="A0A6A0A8X0"/>
<evidence type="ECO:0000313" key="2">
    <source>
        <dbReference type="Proteomes" id="UP000485058"/>
    </source>
</evidence>
<proteinExistence type="predicted"/>
<keyword evidence="2" id="KW-1185">Reference proteome</keyword>
<dbReference type="Proteomes" id="UP000485058">
    <property type="component" value="Unassembled WGS sequence"/>
</dbReference>
<comment type="caution">
    <text evidence="1">The sequence shown here is derived from an EMBL/GenBank/DDBJ whole genome shotgun (WGS) entry which is preliminary data.</text>
</comment>
<reference evidence="1 2" key="1">
    <citation type="submission" date="2020-02" db="EMBL/GenBank/DDBJ databases">
        <title>Draft genome sequence of Haematococcus lacustris strain NIES-144.</title>
        <authorList>
            <person name="Morimoto D."/>
            <person name="Nakagawa S."/>
            <person name="Yoshida T."/>
            <person name="Sawayama S."/>
        </authorList>
    </citation>
    <scope>NUCLEOTIDE SEQUENCE [LARGE SCALE GENOMIC DNA]</scope>
    <source>
        <strain evidence="1 2">NIES-144</strain>
    </source>
</reference>
<sequence length="112" mass="11807">MPANSIRPEAAGYQGPPALPTGLLVAGLSGRLLRLVSTLDALPSLVTLCTVEGQILYQNSSSLYYTGSPAARAAAAKLRHRPGSVKISSDFLADLLQLQPELVDEVLEATMM</sequence>
<accession>A0A6A0A8X0</accession>
<name>A0A6A0A8X0_HAELA</name>
<feature type="non-terminal residue" evidence="1">
    <location>
        <position position="112"/>
    </location>
</feature>
<feature type="non-terminal residue" evidence="1">
    <location>
        <position position="1"/>
    </location>
</feature>
<organism evidence="1 2">
    <name type="scientific">Haematococcus lacustris</name>
    <name type="common">Green alga</name>
    <name type="synonym">Haematococcus pluvialis</name>
    <dbReference type="NCBI Taxonomy" id="44745"/>
    <lineage>
        <taxon>Eukaryota</taxon>
        <taxon>Viridiplantae</taxon>
        <taxon>Chlorophyta</taxon>
        <taxon>core chlorophytes</taxon>
        <taxon>Chlorophyceae</taxon>
        <taxon>CS clade</taxon>
        <taxon>Chlamydomonadales</taxon>
        <taxon>Haematococcaceae</taxon>
        <taxon>Haematococcus</taxon>
    </lineage>
</organism>
<gene>
    <name evidence="1" type="ORF">HaLaN_27455</name>
</gene>
<dbReference type="EMBL" id="BLLF01004086">
    <property type="protein sequence ID" value="GFH28891.1"/>
    <property type="molecule type" value="Genomic_DNA"/>
</dbReference>
<protein>
    <submittedName>
        <fullName evidence="1">Uncharacterized protein</fullName>
    </submittedName>
</protein>
<evidence type="ECO:0000313" key="1">
    <source>
        <dbReference type="EMBL" id="GFH28891.1"/>
    </source>
</evidence>